<feature type="compositionally biased region" description="Polar residues" evidence="1">
    <location>
        <begin position="310"/>
        <end position="328"/>
    </location>
</feature>
<dbReference type="PANTHER" id="PTHR33836:SF5">
    <property type="entry name" value="EUKARYOTIC RNA POLYMERASE II HEPTAPEPTIDE REPEAT"/>
    <property type="match status" value="1"/>
</dbReference>
<evidence type="ECO:0000313" key="4">
    <source>
        <dbReference type="Proteomes" id="UP000188354"/>
    </source>
</evidence>
<gene>
    <name evidence="3" type="ORF">TanjilG_05911</name>
</gene>
<feature type="compositionally biased region" description="Low complexity" evidence="1">
    <location>
        <begin position="329"/>
        <end position="341"/>
    </location>
</feature>
<feature type="region of interest" description="Disordered" evidence="1">
    <location>
        <begin position="1"/>
        <end position="34"/>
    </location>
</feature>
<evidence type="ECO:0000313" key="3">
    <source>
        <dbReference type="EMBL" id="OIW08935.1"/>
    </source>
</evidence>
<feature type="compositionally biased region" description="Low complexity" evidence="1">
    <location>
        <begin position="210"/>
        <end position="225"/>
    </location>
</feature>
<feature type="compositionally biased region" description="Low complexity" evidence="1">
    <location>
        <begin position="141"/>
        <end position="151"/>
    </location>
</feature>
<feature type="domain" description="LTI65/LTI78 PGEED repeat" evidence="2">
    <location>
        <begin position="559"/>
        <end position="585"/>
    </location>
</feature>
<accession>A0A4P1RDV8</accession>
<feature type="domain" description="LTI65/LTI78 PGEED repeat" evidence="2">
    <location>
        <begin position="235"/>
        <end position="261"/>
    </location>
</feature>
<reference evidence="3 4" key="1">
    <citation type="journal article" date="2017" name="Plant Biotechnol. J.">
        <title>A comprehensive draft genome sequence for lupin (Lupinus angustifolius), an emerging health food: insights into plant-microbe interactions and legume evolution.</title>
        <authorList>
            <person name="Hane J.K."/>
            <person name="Ming Y."/>
            <person name="Kamphuis L.G."/>
            <person name="Nelson M.N."/>
            <person name="Garg G."/>
            <person name="Atkins C.A."/>
            <person name="Bayer P.E."/>
            <person name="Bravo A."/>
            <person name="Bringans S."/>
            <person name="Cannon S."/>
            <person name="Edwards D."/>
            <person name="Foley R."/>
            <person name="Gao L.L."/>
            <person name="Harrison M.J."/>
            <person name="Huang W."/>
            <person name="Hurgobin B."/>
            <person name="Li S."/>
            <person name="Liu C.W."/>
            <person name="McGrath A."/>
            <person name="Morahan G."/>
            <person name="Murray J."/>
            <person name="Weller J."/>
            <person name="Jian J."/>
            <person name="Singh K.B."/>
        </authorList>
    </citation>
    <scope>NUCLEOTIDE SEQUENCE [LARGE SCALE GENOMIC DNA]</scope>
    <source>
        <strain evidence="4">cv. Tanjil</strain>
        <tissue evidence="3">Whole plant</tissue>
    </source>
</reference>
<dbReference type="PANTHER" id="PTHR33836">
    <property type="entry name" value="LOW-TEMPERATURE-INDUCED 65 KDA PROTEIN-RELATED"/>
    <property type="match status" value="1"/>
</dbReference>
<dbReference type="AlphaFoldDB" id="A0A4P1RDV8"/>
<feature type="compositionally biased region" description="Polar residues" evidence="1">
    <location>
        <begin position="122"/>
        <end position="140"/>
    </location>
</feature>
<organism evidence="3 4">
    <name type="scientific">Lupinus angustifolius</name>
    <name type="common">Narrow-leaved blue lupine</name>
    <dbReference type="NCBI Taxonomy" id="3871"/>
    <lineage>
        <taxon>Eukaryota</taxon>
        <taxon>Viridiplantae</taxon>
        <taxon>Streptophyta</taxon>
        <taxon>Embryophyta</taxon>
        <taxon>Tracheophyta</taxon>
        <taxon>Spermatophyta</taxon>
        <taxon>Magnoliopsida</taxon>
        <taxon>eudicotyledons</taxon>
        <taxon>Gunneridae</taxon>
        <taxon>Pentapetalae</taxon>
        <taxon>rosids</taxon>
        <taxon>fabids</taxon>
        <taxon>Fabales</taxon>
        <taxon>Fabaceae</taxon>
        <taxon>Papilionoideae</taxon>
        <taxon>50 kb inversion clade</taxon>
        <taxon>genistoids sensu lato</taxon>
        <taxon>core genistoids</taxon>
        <taxon>Genisteae</taxon>
        <taxon>Lupinus</taxon>
    </lineage>
</organism>
<protein>
    <recommendedName>
        <fullName evidence="2">LTI65/LTI78 PGEED repeat domain-containing protein</fullName>
    </recommendedName>
</protein>
<feature type="region of interest" description="Disordered" evidence="1">
    <location>
        <begin position="293"/>
        <end position="356"/>
    </location>
</feature>
<dbReference type="Pfam" id="PF23399">
    <property type="entry name" value="LTI65_PGEED"/>
    <property type="match status" value="2"/>
</dbReference>
<feature type="compositionally biased region" description="Low complexity" evidence="1">
    <location>
        <begin position="516"/>
        <end position="526"/>
    </location>
</feature>
<dbReference type="InterPro" id="IPR057059">
    <property type="entry name" value="LTI65/LTI78_PGEED"/>
</dbReference>
<feature type="compositionally biased region" description="Low complexity" evidence="1">
    <location>
        <begin position="189"/>
        <end position="202"/>
    </location>
</feature>
<sequence>MSATYSPNYSESPSSPYLERMKQHDPEEDEGLYQKKSSVLAKMREGVKRMHNSFRMRKQEEEGNLTPSWGVRLQDYVEEEDAEYLGAPMYESELAPEGYKENARQHPRANPVISEKHVLHSPTKSNVEQDQEKQPSIINSTTTTQPTTTTTFMSEKNLAEKMTPTYASGSYSDAANSISSKIQGLIVSRTSSAKMSSQTSSTALPTTSISSAPLSTQTSLSSSHSMNGRSTISPKGASVKEYLKIKFEPGNDEKVLSEAMSPRTTTTTSDVGLIDKVKGVVSSLLYNEEPSQQYANKTTTTRASSQTPTIVSTNNFQQGGESTKMSATYSPNYSESPSSPYLERMKQHDPEEDEGLYQKKSSVLAKMREGVKRMHNSFRMRKQEEEGNLTPSWGVRLQDYVEEEDAEYLGAPMYESELAPEGYKENARQHPRANPVISEKHVLHSPTKSNVEQDQEKQPSIINSTTTTQPTTTTTFMSEKNLAEKMTPTYASGSYSDAANSISSKIQGLIVSRTSSAKMSSQTSSTALPTTSISSAPLSTQTSLSSSHSMNGRSTISPKGASVKEYLKIKFEPGNDEKVLSEAMSPRTTTTTSDVGLIDKVKGVLVMKKAMGKPFRAN</sequence>
<evidence type="ECO:0000259" key="2">
    <source>
        <dbReference type="Pfam" id="PF23399"/>
    </source>
</evidence>
<name>A0A4P1RDV8_LUPAN</name>
<feature type="compositionally biased region" description="Polar residues" evidence="1">
    <location>
        <begin position="446"/>
        <end position="464"/>
    </location>
</feature>
<feature type="compositionally biased region" description="Low complexity" evidence="1">
    <location>
        <begin position="1"/>
        <end position="17"/>
    </location>
</feature>
<feature type="region of interest" description="Disordered" evidence="1">
    <location>
        <begin position="439"/>
        <end position="472"/>
    </location>
</feature>
<dbReference type="InterPro" id="IPR037491">
    <property type="entry name" value="LTI78/LTI65"/>
</dbReference>
<keyword evidence="4" id="KW-1185">Reference proteome</keyword>
<dbReference type="Gramene" id="OIW08935">
    <property type="protein sequence ID" value="OIW08935"/>
    <property type="gene ID" value="TanjilG_05911"/>
</dbReference>
<feature type="compositionally biased region" description="Low complexity" evidence="1">
    <location>
        <begin position="534"/>
        <end position="549"/>
    </location>
</feature>
<feature type="compositionally biased region" description="Low complexity" evidence="1">
    <location>
        <begin position="298"/>
        <end position="309"/>
    </location>
</feature>
<feature type="region of interest" description="Disordered" evidence="1">
    <location>
        <begin position="516"/>
        <end position="558"/>
    </location>
</feature>
<dbReference type="EMBL" id="CM007366">
    <property type="protein sequence ID" value="OIW08935.1"/>
    <property type="molecule type" value="Genomic_DNA"/>
</dbReference>
<evidence type="ECO:0000256" key="1">
    <source>
        <dbReference type="SAM" id="MobiDB-lite"/>
    </source>
</evidence>
<feature type="region of interest" description="Disordered" evidence="1">
    <location>
        <begin position="97"/>
        <end position="151"/>
    </location>
</feature>
<dbReference type="GO" id="GO:0009737">
    <property type="term" value="P:response to abscisic acid"/>
    <property type="evidence" value="ECO:0007669"/>
    <property type="project" value="InterPro"/>
</dbReference>
<dbReference type="Proteomes" id="UP000188354">
    <property type="component" value="Chromosome LG06"/>
</dbReference>
<proteinExistence type="predicted"/>
<feature type="region of interest" description="Disordered" evidence="1">
    <location>
        <begin position="189"/>
        <end position="234"/>
    </location>
</feature>